<keyword evidence="3" id="KW-1185">Reference proteome</keyword>
<evidence type="ECO:0000313" key="3">
    <source>
        <dbReference type="Proteomes" id="UP000075606"/>
    </source>
</evidence>
<dbReference type="EMBL" id="LRPC01000028">
    <property type="protein sequence ID" value="KYG73968.1"/>
    <property type="molecule type" value="Genomic_DNA"/>
</dbReference>
<reference evidence="2 3" key="1">
    <citation type="submission" date="2016-01" db="EMBL/GenBank/DDBJ databases">
        <title>Genome sequencing of Roseivirga spongicola UST030701-084.</title>
        <authorList>
            <person name="Selvaratnam C."/>
            <person name="Thevarajoo S."/>
            <person name="Goh K.M."/>
            <person name="Ee R."/>
            <person name="Chan K.-G."/>
            <person name="Chong C.S."/>
        </authorList>
    </citation>
    <scope>NUCLEOTIDE SEQUENCE [LARGE SCALE GENOMIC DNA]</scope>
    <source>
        <strain evidence="2 3">UST030701-084</strain>
    </source>
</reference>
<gene>
    <name evidence="2" type="ORF">AWW68_14995</name>
</gene>
<organism evidence="2 3">
    <name type="scientific">Roseivirga spongicola</name>
    <dbReference type="NCBI Taxonomy" id="333140"/>
    <lineage>
        <taxon>Bacteria</taxon>
        <taxon>Pseudomonadati</taxon>
        <taxon>Bacteroidota</taxon>
        <taxon>Cytophagia</taxon>
        <taxon>Cytophagales</taxon>
        <taxon>Roseivirgaceae</taxon>
        <taxon>Roseivirga</taxon>
    </lineage>
</organism>
<feature type="region of interest" description="Disordered" evidence="1">
    <location>
        <begin position="36"/>
        <end position="66"/>
    </location>
</feature>
<evidence type="ECO:0000313" key="2">
    <source>
        <dbReference type="EMBL" id="KYG73968.1"/>
    </source>
</evidence>
<accession>A0A150X5H9</accession>
<evidence type="ECO:0000256" key="1">
    <source>
        <dbReference type="SAM" id="MobiDB-lite"/>
    </source>
</evidence>
<proteinExistence type="predicted"/>
<name>A0A150X5H9_9BACT</name>
<dbReference type="AlphaFoldDB" id="A0A150X5H9"/>
<dbReference type="Proteomes" id="UP000075606">
    <property type="component" value="Unassembled WGS sequence"/>
</dbReference>
<protein>
    <submittedName>
        <fullName evidence="2">Uncharacterized protein</fullName>
    </submittedName>
</protein>
<sequence length="66" mass="7037">MSTCLVLKISRNPKAGRGLRVGKLAFRLGDSPGRQFRKISPTLYPSPPEASGERDGTEVPASPDAV</sequence>
<comment type="caution">
    <text evidence="2">The sequence shown here is derived from an EMBL/GenBank/DDBJ whole genome shotgun (WGS) entry which is preliminary data.</text>
</comment>